<dbReference type="EC" id="2.7.1.12" evidence="3 9"/>
<dbReference type="eggNOG" id="COG3265">
    <property type="taxonomic scope" value="Bacteria"/>
</dbReference>
<keyword evidence="7 9" id="KW-0067">ATP-binding</keyword>
<sequence>MPEPEHELCPVVVIMGVAGSGKTTLARALAAHLGWTFIEGDDFHSAANSAKMAAGQPLDNSDRRDWISALTKFIRTRREPCIVSCSALNAVVRGWIADGLGHAPAYILLDGPAALLQERLTARRGHFFDPALLGSQSATLEPPDEAHRIDISLPTQEQLRLAIAALAAVS</sequence>
<dbReference type="STRING" id="1280950.HJO_02025"/>
<dbReference type="NCBIfam" id="TIGR01313">
    <property type="entry name" value="therm_gnt_kin"/>
    <property type="match status" value="1"/>
</dbReference>
<evidence type="ECO:0000256" key="1">
    <source>
        <dbReference type="ARBA" id="ARBA00004761"/>
    </source>
</evidence>
<evidence type="ECO:0000256" key="6">
    <source>
        <dbReference type="ARBA" id="ARBA00022777"/>
    </source>
</evidence>
<dbReference type="Gene3D" id="3.40.50.300">
    <property type="entry name" value="P-loop containing nucleotide triphosphate hydrolases"/>
    <property type="match status" value="1"/>
</dbReference>
<evidence type="ECO:0000313" key="11">
    <source>
        <dbReference type="Proteomes" id="UP000025171"/>
    </source>
</evidence>
<comment type="pathway">
    <text evidence="1">Carbohydrate acid metabolism.</text>
</comment>
<organism evidence="10 11">
    <name type="scientific">Hyphomonas johnsonii MHS-2</name>
    <dbReference type="NCBI Taxonomy" id="1280950"/>
    <lineage>
        <taxon>Bacteria</taxon>
        <taxon>Pseudomonadati</taxon>
        <taxon>Pseudomonadota</taxon>
        <taxon>Alphaproteobacteria</taxon>
        <taxon>Hyphomonadales</taxon>
        <taxon>Hyphomonadaceae</taxon>
        <taxon>Hyphomonas</taxon>
    </lineage>
</organism>
<dbReference type="PATRIC" id="fig|1280950.3.peg.415"/>
<dbReference type="PANTHER" id="PTHR43442:SF3">
    <property type="entry name" value="GLUCONOKINASE-RELATED"/>
    <property type="match status" value="1"/>
</dbReference>
<comment type="similarity">
    <text evidence="2 9">Belongs to the gluconokinase GntK/GntV family.</text>
</comment>
<dbReference type="CDD" id="cd02021">
    <property type="entry name" value="GntK"/>
    <property type="match status" value="1"/>
</dbReference>
<protein>
    <recommendedName>
        <fullName evidence="3 9">Gluconokinase</fullName>
        <ecNumber evidence="3 9">2.7.1.12</ecNumber>
    </recommendedName>
</protein>
<comment type="caution">
    <text evidence="10">The sequence shown here is derived from an EMBL/GenBank/DDBJ whole genome shotgun (WGS) entry which is preliminary data.</text>
</comment>
<accession>A0A059FTX4</accession>
<name>A0A059FTX4_9PROT</name>
<evidence type="ECO:0000313" key="10">
    <source>
        <dbReference type="EMBL" id="KCZ94114.1"/>
    </source>
</evidence>
<keyword evidence="6 9" id="KW-0418">Kinase</keyword>
<dbReference type="EMBL" id="ARYK01000001">
    <property type="protein sequence ID" value="KCZ94114.1"/>
    <property type="molecule type" value="Genomic_DNA"/>
</dbReference>
<dbReference type="GO" id="GO:0046316">
    <property type="term" value="F:gluconokinase activity"/>
    <property type="evidence" value="ECO:0007669"/>
    <property type="project" value="UniProtKB-EC"/>
</dbReference>
<comment type="catalytic activity">
    <reaction evidence="8 9">
        <text>D-gluconate + ATP = 6-phospho-D-gluconate + ADP + H(+)</text>
        <dbReference type="Rhea" id="RHEA:19433"/>
        <dbReference type="ChEBI" id="CHEBI:15378"/>
        <dbReference type="ChEBI" id="CHEBI:18391"/>
        <dbReference type="ChEBI" id="CHEBI:30616"/>
        <dbReference type="ChEBI" id="CHEBI:58759"/>
        <dbReference type="ChEBI" id="CHEBI:456216"/>
        <dbReference type="EC" id="2.7.1.12"/>
    </reaction>
</comment>
<evidence type="ECO:0000256" key="8">
    <source>
        <dbReference type="ARBA" id="ARBA00048090"/>
    </source>
</evidence>
<evidence type="ECO:0000256" key="5">
    <source>
        <dbReference type="ARBA" id="ARBA00022741"/>
    </source>
</evidence>
<dbReference type="InterPro" id="IPR027417">
    <property type="entry name" value="P-loop_NTPase"/>
</dbReference>
<dbReference type="SUPFAM" id="SSF52540">
    <property type="entry name" value="P-loop containing nucleoside triphosphate hydrolases"/>
    <property type="match status" value="1"/>
</dbReference>
<proteinExistence type="inferred from homology"/>
<evidence type="ECO:0000256" key="3">
    <source>
        <dbReference type="ARBA" id="ARBA00012054"/>
    </source>
</evidence>
<dbReference type="Pfam" id="PF13671">
    <property type="entry name" value="AAA_33"/>
    <property type="match status" value="1"/>
</dbReference>
<dbReference type="OrthoDB" id="9795716at2"/>
<keyword evidence="11" id="KW-1185">Reference proteome</keyword>
<evidence type="ECO:0000256" key="2">
    <source>
        <dbReference type="ARBA" id="ARBA00008420"/>
    </source>
</evidence>
<dbReference type="Proteomes" id="UP000025171">
    <property type="component" value="Unassembled WGS sequence"/>
</dbReference>
<dbReference type="GO" id="GO:0005737">
    <property type="term" value="C:cytoplasm"/>
    <property type="evidence" value="ECO:0007669"/>
    <property type="project" value="TreeGrafter"/>
</dbReference>
<dbReference type="RefSeq" id="WP_035613033.1">
    <property type="nucleotide sequence ID" value="NZ_ARYK01000001.1"/>
</dbReference>
<keyword evidence="4 9" id="KW-0808">Transferase</keyword>
<dbReference type="AlphaFoldDB" id="A0A059FTX4"/>
<dbReference type="InterPro" id="IPR006001">
    <property type="entry name" value="Therm_gnt_kin"/>
</dbReference>
<dbReference type="PANTHER" id="PTHR43442">
    <property type="entry name" value="GLUCONOKINASE-RELATED"/>
    <property type="match status" value="1"/>
</dbReference>
<evidence type="ECO:0000256" key="4">
    <source>
        <dbReference type="ARBA" id="ARBA00022679"/>
    </source>
</evidence>
<reference evidence="10 11" key="1">
    <citation type="journal article" date="2014" name="Antonie Van Leeuwenhoek">
        <title>Hyphomonas beringensis sp. nov. and Hyphomonas chukchiensis sp. nov., isolated from surface seawater of the Bering Sea and Chukchi Sea.</title>
        <authorList>
            <person name="Li C."/>
            <person name="Lai Q."/>
            <person name="Li G."/>
            <person name="Dong C."/>
            <person name="Wang J."/>
            <person name="Liao Y."/>
            <person name="Shao Z."/>
        </authorList>
    </citation>
    <scope>NUCLEOTIDE SEQUENCE [LARGE SCALE GENOMIC DNA]</scope>
    <source>
        <strain evidence="10 11">MHS-2</strain>
    </source>
</reference>
<gene>
    <name evidence="10" type="ORF">HJO_02025</name>
</gene>
<evidence type="ECO:0000256" key="7">
    <source>
        <dbReference type="ARBA" id="ARBA00022840"/>
    </source>
</evidence>
<dbReference type="GO" id="GO:0005975">
    <property type="term" value="P:carbohydrate metabolic process"/>
    <property type="evidence" value="ECO:0007669"/>
    <property type="project" value="InterPro"/>
</dbReference>
<keyword evidence="5 9" id="KW-0547">Nucleotide-binding</keyword>
<dbReference type="GO" id="GO:0005524">
    <property type="term" value="F:ATP binding"/>
    <property type="evidence" value="ECO:0007669"/>
    <property type="project" value="UniProtKB-KW"/>
</dbReference>
<evidence type="ECO:0000256" key="9">
    <source>
        <dbReference type="RuleBase" id="RU363066"/>
    </source>
</evidence>